<evidence type="ECO:0000313" key="1">
    <source>
        <dbReference type="EMBL" id="SER36026.1"/>
    </source>
</evidence>
<reference evidence="1 2" key="1">
    <citation type="submission" date="2016-10" db="EMBL/GenBank/DDBJ databases">
        <authorList>
            <person name="de Groot N.N."/>
        </authorList>
    </citation>
    <scope>NUCLEOTIDE SEQUENCE [LARGE SCALE GENOMIC DNA]</scope>
    <source>
        <strain evidence="1 2">DSM 22558</strain>
    </source>
</reference>
<accession>A0A1H9NJA7</accession>
<organism evidence="1 2">
    <name type="scientific">Halopseudomonas bauzanensis</name>
    <dbReference type="NCBI Taxonomy" id="653930"/>
    <lineage>
        <taxon>Bacteria</taxon>
        <taxon>Pseudomonadati</taxon>
        <taxon>Pseudomonadota</taxon>
        <taxon>Gammaproteobacteria</taxon>
        <taxon>Pseudomonadales</taxon>
        <taxon>Pseudomonadaceae</taxon>
        <taxon>Halopseudomonas</taxon>
    </lineage>
</organism>
<name>A0A1H9NJA7_9GAMM</name>
<gene>
    <name evidence="1" type="ORF">SAMN05216589_0312</name>
</gene>
<dbReference type="AlphaFoldDB" id="A0A1H9NJA7"/>
<protein>
    <submittedName>
        <fullName evidence="1">Uncharacterized protein</fullName>
    </submittedName>
</protein>
<proteinExistence type="predicted"/>
<dbReference type="EMBL" id="FOGN01000001">
    <property type="protein sequence ID" value="SER36026.1"/>
    <property type="molecule type" value="Genomic_DNA"/>
</dbReference>
<sequence>MTKGCYMDPQSTDRHLIRFKHRSDYSAMAS</sequence>
<evidence type="ECO:0000313" key="2">
    <source>
        <dbReference type="Proteomes" id="UP000186904"/>
    </source>
</evidence>
<dbReference type="Proteomes" id="UP000186904">
    <property type="component" value="Unassembled WGS sequence"/>
</dbReference>